<dbReference type="InterPro" id="IPR006683">
    <property type="entry name" value="Thioestr_dom"/>
</dbReference>
<name>D9QMW8_BRESC</name>
<dbReference type="CDD" id="cd03443">
    <property type="entry name" value="PaaI_thioesterase"/>
    <property type="match status" value="1"/>
</dbReference>
<reference evidence="5" key="1">
    <citation type="journal article" date="2011" name="J. Bacteriol.">
        <title>Genome sequences of eight morphologically diverse alphaproteobacteria.</title>
        <authorList>
            <consortium name="US DOE Joint Genome Institute"/>
            <person name="Brown P.J."/>
            <person name="Kysela D.T."/>
            <person name="Buechlein A."/>
            <person name="Hemmerich C."/>
            <person name="Brun Y.V."/>
        </authorList>
    </citation>
    <scope>NUCLEOTIDE SEQUENCE [LARGE SCALE GENOMIC DNA]</scope>
    <source>
        <strain evidence="5">ATCC 15264 / DSM 4735 / LMG 14903 / NBRC 16000 / CB 81</strain>
    </source>
</reference>
<protein>
    <submittedName>
        <fullName evidence="4">Thioesterase superfamily protein</fullName>
    </submittedName>
</protein>
<dbReference type="PANTHER" id="PTHR21660">
    <property type="entry name" value="THIOESTERASE SUPERFAMILY MEMBER-RELATED"/>
    <property type="match status" value="1"/>
</dbReference>
<dbReference type="InParanoid" id="D9QMW8"/>
<dbReference type="eggNOG" id="COG2050">
    <property type="taxonomic scope" value="Bacteria"/>
</dbReference>
<accession>D9QMW8</accession>
<dbReference type="Pfam" id="PF03061">
    <property type="entry name" value="4HBT"/>
    <property type="match status" value="1"/>
</dbReference>
<keyword evidence="5" id="KW-1185">Reference proteome</keyword>
<dbReference type="SUPFAM" id="SSF54637">
    <property type="entry name" value="Thioesterase/thiol ester dehydrase-isomerase"/>
    <property type="match status" value="1"/>
</dbReference>
<evidence type="ECO:0000256" key="1">
    <source>
        <dbReference type="ARBA" id="ARBA00008324"/>
    </source>
</evidence>
<dbReference type="KEGG" id="bsb:Bresu_2817"/>
<proteinExistence type="inferred from homology"/>
<dbReference type="InterPro" id="IPR039298">
    <property type="entry name" value="ACOT13"/>
</dbReference>
<dbReference type="Proteomes" id="UP000002696">
    <property type="component" value="Chromosome"/>
</dbReference>
<gene>
    <name evidence="4" type="ordered locus">Bresu_2817</name>
</gene>
<dbReference type="InterPro" id="IPR003736">
    <property type="entry name" value="PAAI_dom"/>
</dbReference>
<dbReference type="NCBIfam" id="TIGR00369">
    <property type="entry name" value="unchar_dom_1"/>
    <property type="match status" value="1"/>
</dbReference>
<dbReference type="GO" id="GO:0047617">
    <property type="term" value="F:fatty acyl-CoA hydrolase activity"/>
    <property type="evidence" value="ECO:0007669"/>
    <property type="project" value="InterPro"/>
</dbReference>
<dbReference type="EMBL" id="CP002102">
    <property type="protein sequence ID" value="ADL02124.1"/>
    <property type="molecule type" value="Genomic_DNA"/>
</dbReference>
<evidence type="ECO:0000256" key="2">
    <source>
        <dbReference type="ARBA" id="ARBA00022801"/>
    </source>
</evidence>
<feature type="domain" description="Thioesterase" evidence="3">
    <location>
        <begin position="71"/>
        <end position="143"/>
    </location>
</feature>
<dbReference type="Gene3D" id="3.10.129.10">
    <property type="entry name" value="Hotdog Thioesterase"/>
    <property type="match status" value="1"/>
</dbReference>
<evidence type="ECO:0000259" key="3">
    <source>
        <dbReference type="Pfam" id="PF03061"/>
    </source>
</evidence>
<sequence length="156" mass="17193">MLHCGNEKKAQFGMVAKVTVTEGEFAGWQTYDLHGTFDQTVGPFYFKPDPDGRMRCAFRAEPKHMNAGDRMHGGCLMTFADIALFQTAYQEMEGKNGVTIQLDSTFIDGAYVGDLVEATGEVVRAGGSLIFVRGQITTGERTLMTFSGVIRKFTSR</sequence>
<evidence type="ECO:0000313" key="4">
    <source>
        <dbReference type="EMBL" id="ADL02124.1"/>
    </source>
</evidence>
<dbReference type="STRING" id="633149.Bresu_2817"/>
<dbReference type="InterPro" id="IPR029069">
    <property type="entry name" value="HotDog_dom_sf"/>
</dbReference>
<dbReference type="AlphaFoldDB" id="D9QMW8"/>
<dbReference type="PANTHER" id="PTHR21660:SF1">
    <property type="entry name" value="ACYL-COENZYME A THIOESTERASE 13"/>
    <property type="match status" value="1"/>
</dbReference>
<keyword evidence="2" id="KW-0378">Hydrolase</keyword>
<evidence type="ECO:0000313" key="5">
    <source>
        <dbReference type="Proteomes" id="UP000002696"/>
    </source>
</evidence>
<comment type="similarity">
    <text evidence="1">Belongs to the thioesterase PaaI family.</text>
</comment>
<dbReference type="HOGENOM" id="CLU_089876_8_3_5"/>
<organism evidence="4 5">
    <name type="scientific">Brevundimonas subvibrioides (strain ATCC 15264 / DSM 4735 / LMG 14903 / NBRC 16000 / CB 81)</name>
    <name type="common">Caulobacter subvibrioides</name>
    <dbReference type="NCBI Taxonomy" id="633149"/>
    <lineage>
        <taxon>Bacteria</taxon>
        <taxon>Pseudomonadati</taxon>
        <taxon>Pseudomonadota</taxon>
        <taxon>Alphaproteobacteria</taxon>
        <taxon>Caulobacterales</taxon>
        <taxon>Caulobacteraceae</taxon>
        <taxon>Brevundimonas</taxon>
    </lineage>
</organism>